<dbReference type="Gene3D" id="3.20.20.100">
    <property type="entry name" value="NADP-dependent oxidoreductase domain"/>
    <property type="match status" value="1"/>
</dbReference>
<feature type="domain" description="NADP-dependent oxidoreductase" evidence="4">
    <location>
        <begin position="18"/>
        <end position="317"/>
    </location>
</feature>
<keyword evidence="5" id="KW-0407">Ion channel</keyword>
<organism evidence="5 6">
    <name type="scientific">Tumebacillus permanentifrigoris</name>
    <dbReference type="NCBI Taxonomy" id="378543"/>
    <lineage>
        <taxon>Bacteria</taxon>
        <taxon>Bacillati</taxon>
        <taxon>Bacillota</taxon>
        <taxon>Bacilli</taxon>
        <taxon>Bacillales</taxon>
        <taxon>Alicyclobacillaceae</taxon>
        <taxon>Tumebacillus</taxon>
    </lineage>
</organism>
<dbReference type="InterPro" id="IPR005399">
    <property type="entry name" value="K_chnl_volt-dep_bsu_KCNAB-rel"/>
</dbReference>
<dbReference type="GO" id="GO:0016491">
    <property type="term" value="F:oxidoreductase activity"/>
    <property type="evidence" value="ECO:0007669"/>
    <property type="project" value="UniProtKB-KW"/>
</dbReference>
<comment type="caution">
    <text evidence="5">The sequence shown here is derived from an EMBL/GenBank/DDBJ whole genome shotgun (WGS) entry which is preliminary data.</text>
</comment>
<protein>
    <submittedName>
        <fullName evidence="5">Voltage-dependent potassium channel beta subunit</fullName>
    </submittedName>
</protein>
<dbReference type="Pfam" id="PF00248">
    <property type="entry name" value="Aldo_ket_red"/>
    <property type="match status" value="1"/>
</dbReference>
<dbReference type="GO" id="GO:0005829">
    <property type="term" value="C:cytosol"/>
    <property type="evidence" value="ECO:0007669"/>
    <property type="project" value="UniProtKB-ARBA"/>
</dbReference>
<evidence type="ECO:0000313" key="6">
    <source>
        <dbReference type="Proteomes" id="UP000245634"/>
    </source>
</evidence>
<evidence type="ECO:0000256" key="1">
    <source>
        <dbReference type="ARBA" id="ARBA00006515"/>
    </source>
</evidence>
<dbReference type="InterPro" id="IPR020471">
    <property type="entry name" value="AKR"/>
</dbReference>
<dbReference type="SUPFAM" id="SSF51430">
    <property type="entry name" value="NAD(P)-linked oxidoreductase"/>
    <property type="match status" value="1"/>
</dbReference>
<dbReference type="EMBL" id="QGGL01000003">
    <property type="protein sequence ID" value="PWK15545.1"/>
    <property type="molecule type" value="Genomic_DNA"/>
</dbReference>
<accession>A0A316DC59</accession>
<evidence type="ECO:0000256" key="3">
    <source>
        <dbReference type="ARBA" id="ARBA00023002"/>
    </source>
</evidence>
<keyword evidence="2" id="KW-0521">NADP</keyword>
<dbReference type="InterPro" id="IPR023210">
    <property type="entry name" value="NADP_OxRdtase_dom"/>
</dbReference>
<keyword evidence="5" id="KW-0406">Ion transport</keyword>
<dbReference type="CDD" id="cd19074">
    <property type="entry name" value="Aldo_ket_red_shaker-like"/>
    <property type="match status" value="1"/>
</dbReference>
<reference evidence="5 6" key="1">
    <citation type="submission" date="2018-05" db="EMBL/GenBank/DDBJ databases">
        <title>Genomic Encyclopedia of Type Strains, Phase IV (KMG-IV): sequencing the most valuable type-strain genomes for metagenomic binning, comparative biology and taxonomic classification.</title>
        <authorList>
            <person name="Goeker M."/>
        </authorList>
    </citation>
    <scope>NUCLEOTIDE SEQUENCE [LARGE SCALE GENOMIC DNA]</scope>
    <source>
        <strain evidence="5 6">DSM 18773</strain>
    </source>
</reference>
<dbReference type="PANTHER" id="PTHR43150">
    <property type="entry name" value="HYPERKINETIC, ISOFORM M"/>
    <property type="match status" value="1"/>
</dbReference>
<sequence length="320" mass="35497">MAEMKYRNLGRSGLKVSEIALGSWLTYGGSVEDQTAISCVDRAYELGINFFDTANVYRRGEAEKVVGQALAKYPRESFVLATKGFGQMGEGPNDRGLSRKHIFEQVHASLKRMNVDYIDLWQCHRYDPETPLDETLRAIDDLVSQGKILYAGVSEWTALQMQEALHLADKYLLDRIVSNQPVYNMLNRYIEQDVIPLGLREGIGQVVFSPLAQGVLTGKYKPGQALPEGSRATDPSTAQMVERFLTESNLRKVERLGAVAERHEASVAQLALAWILRQPNVSSAIIGASRPQQIDENVGALRITLSESDIAEIEAILSAE</sequence>
<dbReference type="GO" id="GO:0034220">
    <property type="term" value="P:monoatomic ion transmembrane transport"/>
    <property type="evidence" value="ECO:0007669"/>
    <property type="project" value="UniProtKB-KW"/>
</dbReference>
<evidence type="ECO:0000256" key="2">
    <source>
        <dbReference type="ARBA" id="ARBA00022857"/>
    </source>
</evidence>
<keyword evidence="6" id="KW-1185">Reference proteome</keyword>
<dbReference type="FunFam" id="3.20.20.100:FF:000004">
    <property type="entry name" value="Oxidoreductase, aldo/keto reductase"/>
    <property type="match status" value="1"/>
</dbReference>
<comment type="similarity">
    <text evidence="1">Belongs to the shaker potassium channel beta subunit family.</text>
</comment>
<proteinExistence type="inferred from homology"/>
<evidence type="ECO:0000259" key="4">
    <source>
        <dbReference type="Pfam" id="PF00248"/>
    </source>
</evidence>
<name>A0A316DC59_9BACL</name>
<dbReference type="InterPro" id="IPR036812">
    <property type="entry name" value="NAD(P)_OxRdtase_dom_sf"/>
</dbReference>
<dbReference type="Proteomes" id="UP000245634">
    <property type="component" value="Unassembled WGS sequence"/>
</dbReference>
<gene>
    <name evidence="5" type="ORF">C7459_10381</name>
</gene>
<keyword evidence="3" id="KW-0560">Oxidoreductase</keyword>
<dbReference type="AlphaFoldDB" id="A0A316DC59"/>
<dbReference type="PRINTS" id="PR00069">
    <property type="entry name" value="ALDKETRDTASE"/>
</dbReference>
<keyword evidence="5" id="KW-0813">Transport</keyword>
<dbReference type="PANTHER" id="PTHR43150:SF2">
    <property type="entry name" value="HYPERKINETIC, ISOFORM M"/>
    <property type="match status" value="1"/>
</dbReference>
<evidence type="ECO:0000313" key="5">
    <source>
        <dbReference type="EMBL" id="PWK15545.1"/>
    </source>
</evidence>